<protein>
    <recommendedName>
        <fullName evidence="3">Chitin-binding type-3 domain-containing protein</fullName>
    </recommendedName>
</protein>
<accession>A0ABY6DLD3</accession>
<keyword evidence="2" id="KW-0732">Signal</keyword>
<proteinExistence type="predicted"/>
<gene>
    <name evidence="4" type="ORF">N8I74_17855</name>
</gene>
<dbReference type="Proteomes" id="UP001061302">
    <property type="component" value="Chromosome"/>
</dbReference>
<reference evidence="4" key="1">
    <citation type="submission" date="2022-10" db="EMBL/GenBank/DDBJ databases">
        <title>Chitiniphilus purpureus sp. nov., a novel chitin-degrading bacterium isolated from crawfish pond sediment.</title>
        <authorList>
            <person name="Li K."/>
        </authorList>
    </citation>
    <scope>NUCLEOTIDE SEQUENCE</scope>
    <source>
        <strain evidence="4">CD1</strain>
    </source>
</reference>
<evidence type="ECO:0000256" key="2">
    <source>
        <dbReference type="SAM" id="SignalP"/>
    </source>
</evidence>
<dbReference type="RefSeq" id="WP_263124545.1">
    <property type="nucleotide sequence ID" value="NZ_CP106753.1"/>
</dbReference>
<evidence type="ECO:0000256" key="1">
    <source>
        <dbReference type="ARBA" id="ARBA00022801"/>
    </source>
</evidence>
<name>A0ABY6DLD3_9NEIS</name>
<feature type="chain" id="PRO_5045111067" description="Chitin-binding type-3 domain-containing protein" evidence="2">
    <location>
        <begin position="22"/>
        <end position="174"/>
    </location>
</feature>
<dbReference type="Pfam" id="PF02839">
    <property type="entry name" value="CBM_5_12"/>
    <property type="match status" value="1"/>
</dbReference>
<organism evidence="4 5">
    <name type="scientific">Chitiniphilus purpureus</name>
    <dbReference type="NCBI Taxonomy" id="2981137"/>
    <lineage>
        <taxon>Bacteria</taxon>
        <taxon>Pseudomonadati</taxon>
        <taxon>Pseudomonadota</taxon>
        <taxon>Betaproteobacteria</taxon>
        <taxon>Neisseriales</taxon>
        <taxon>Chitinibacteraceae</taxon>
        <taxon>Chitiniphilus</taxon>
    </lineage>
</organism>
<sequence>MKTLIHALLLGTALLAGAAQAQHGWREGRHYREGEVVEYRGQSWRVLQNHTAWRGAGWTPAAAPSLWEPVRGHRGHHHGYARDRRYYDENGHDTGQWRGPNGYPGDPGYRGDKPWKRDRHWRPAGWDHDRRYQRGEWVWYDGYAYQARRNIGPSVEVNWRPDRAPDVWFRVTLP</sequence>
<keyword evidence="5" id="KW-1185">Reference proteome</keyword>
<feature type="domain" description="Chitin-binding type-3" evidence="3">
    <location>
        <begin position="22"/>
        <end position="70"/>
    </location>
</feature>
<dbReference type="EMBL" id="CP106753">
    <property type="protein sequence ID" value="UXY15154.1"/>
    <property type="molecule type" value="Genomic_DNA"/>
</dbReference>
<dbReference type="SUPFAM" id="SSF51055">
    <property type="entry name" value="Carbohydrate binding domain"/>
    <property type="match status" value="2"/>
</dbReference>
<evidence type="ECO:0000259" key="3">
    <source>
        <dbReference type="SMART" id="SM00495"/>
    </source>
</evidence>
<dbReference type="InterPro" id="IPR003610">
    <property type="entry name" value="CBM5/12"/>
</dbReference>
<dbReference type="Gene3D" id="2.10.10.20">
    <property type="entry name" value="Carbohydrate-binding module superfamily 5/12"/>
    <property type="match status" value="1"/>
</dbReference>
<dbReference type="CDD" id="cd12214">
    <property type="entry name" value="ChiA1_BD"/>
    <property type="match status" value="1"/>
</dbReference>
<keyword evidence="1" id="KW-0378">Hydrolase</keyword>
<feature type="signal peptide" evidence="2">
    <location>
        <begin position="1"/>
        <end position="21"/>
    </location>
</feature>
<dbReference type="SMART" id="SM00495">
    <property type="entry name" value="ChtBD3"/>
    <property type="match status" value="1"/>
</dbReference>
<dbReference type="InterPro" id="IPR036573">
    <property type="entry name" value="CBM_sf_5/12"/>
</dbReference>
<evidence type="ECO:0000313" key="4">
    <source>
        <dbReference type="EMBL" id="UXY15154.1"/>
    </source>
</evidence>
<evidence type="ECO:0000313" key="5">
    <source>
        <dbReference type="Proteomes" id="UP001061302"/>
    </source>
</evidence>